<comment type="caution">
    <text evidence="2">The sequence shown here is derived from an EMBL/GenBank/DDBJ whole genome shotgun (WGS) entry which is preliminary data.</text>
</comment>
<dbReference type="EMBL" id="CAJVPJ010000202">
    <property type="protein sequence ID" value="CAG8494531.1"/>
    <property type="molecule type" value="Genomic_DNA"/>
</dbReference>
<dbReference type="Pfam" id="PF00134">
    <property type="entry name" value="Cyclin_N"/>
    <property type="match status" value="1"/>
</dbReference>
<evidence type="ECO:0000259" key="1">
    <source>
        <dbReference type="Pfam" id="PF00134"/>
    </source>
</evidence>
<dbReference type="Proteomes" id="UP000789572">
    <property type="component" value="Unassembled WGS sequence"/>
</dbReference>
<dbReference type="InterPro" id="IPR036915">
    <property type="entry name" value="Cyclin-like_sf"/>
</dbReference>
<gene>
    <name evidence="2" type="ORF">POCULU_LOCUS2250</name>
</gene>
<dbReference type="PANTHER" id="PTHR22896:SF0">
    <property type="entry name" value="CYCLIN N-TERMINAL DOMAIN-CONTAINING PROTEIN"/>
    <property type="match status" value="1"/>
</dbReference>
<feature type="non-terminal residue" evidence="2">
    <location>
        <position position="113"/>
    </location>
</feature>
<evidence type="ECO:0000313" key="3">
    <source>
        <dbReference type="Proteomes" id="UP000789572"/>
    </source>
</evidence>
<proteinExistence type="predicted"/>
<accession>A0A9N8WTJ7</accession>
<dbReference type="Gene3D" id="1.10.472.10">
    <property type="entry name" value="Cyclin-like"/>
    <property type="match status" value="1"/>
</dbReference>
<dbReference type="InterPro" id="IPR012388">
    <property type="entry name" value="CABLES1/2"/>
</dbReference>
<protein>
    <submittedName>
        <fullName evidence="2">1533_t:CDS:1</fullName>
    </submittedName>
</protein>
<dbReference type="OrthoDB" id="5353095at2759"/>
<evidence type="ECO:0000313" key="2">
    <source>
        <dbReference type="EMBL" id="CAG8494531.1"/>
    </source>
</evidence>
<keyword evidence="3" id="KW-1185">Reference proteome</keyword>
<dbReference type="InterPro" id="IPR006671">
    <property type="entry name" value="Cyclin_N"/>
</dbReference>
<dbReference type="PANTHER" id="PTHR22896">
    <property type="entry name" value="CDK5 AND ABL1 ENZYME SUBSTRATE 1"/>
    <property type="match status" value="1"/>
</dbReference>
<dbReference type="SUPFAM" id="SSF47954">
    <property type="entry name" value="Cyclin-like"/>
    <property type="match status" value="1"/>
</dbReference>
<feature type="domain" description="Cyclin N-terminal" evidence="1">
    <location>
        <begin position="11"/>
        <end position="93"/>
    </location>
</feature>
<dbReference type="GO" id="GO:0051726">
    <property type="term" value="P:regulation of cell cycle"/>
    <property type="evidence" value="ECO:0007669"/>
    <property type="project" value="InterPro"/>
</dbReference>
<organism evidence="2 3">
    <name type="scientific">Paraglomus occultum</name>
    <dbReference type="NCBI Taxonomy" id="144539"/>
    <lineage>
        <taxon>Eukaryota</taxon>
        <taxon>Fungi</taxon>
        <taxon>Fungi incertae sedis</taxon>
        <taxon>Mucoromycota</taxon>
        <taxon>Glomeromycotina</taxon>
        <taxon>Glomeromycetes</taxon>
        <taxon>Paraglomerales</taxon>
        <taxon>Paraglomeraceae</taxon>
        <taxon>Paraglomus</taxon>
    </lineage>
</organism>
<dbReference type="AlphaFoldDB" id="A0A9N8WTJ7"/>
<sequence length="113" mass="13200">HNNFFKNLGVDLELSTVAMTYVYFEKLVLKNFVNKPNRRLVAGICLFLASKTNEPRGMTFGPLLQSIDKYFDVDEKEIKEHEFSVFVALGFQLYLPKEEFMPHFDRIFQSLGK</sequence>
<reference evidence="2" key="1">
    <citation type="submission" date="2021-06" db="EMBL/GenBank/DDBJ databases">
        <authorList>
            <person name="Kallberg Y."/>
            <person name="Tangrot J."/>
            <person name="Rosling A."/>
        </authorList>
    </citation>
    <scope>NUCLEOTIDE SEQUENCE</scope>
    <source>
        <strain evidence="2">IA702</strain>
    </source>
</reference>
<name>A0A9N8WTJ7_9GLOM</name>